<dbReference type="EMBL" id="JACEFB010000006">
    <property type="protein sequence ID" value="MBA2226426.1"/>
    <property type="molecule type" value="Genomic_DNA"/>
</dbReference>
<sequence length="85" mass="9438">MRRPSGRLAVKLHQRVCVLMTDKAVTAEEVLARPKLAAEIVGRLSETVLLIRPGRWEAVVAELRKLGHAPRIVQPPASPKRSARE</sequence>
<organism evidence="1 2">
    <name type="scientific">Thermogemmata fonticola</name>
    <dbReference type="NCBI Taxonomy" id="2755323"/>
    <lineage>
        <taxon>Bacteria</taxon>
        <taxon>Pseudomonadati</taxon>
        <taxon>Planctomycetota</taxon>
        <taxon>Planctomycetia</taxon>
        <taxon>Gemmatales</taxon>
        <taxon>Gemmataceae</taxon>
        <taxon>Thermogemmata</taxon>
    </lineage>
</organism>
<dbReference type="RefSeq" id="WP_194537872.1">
    <property type="nucleotide sequence ID" value="NZ_JACEFB010000006.1"/>
</dbReference>
<evidence type="ECO:0000313" key="1">
    <source>
        <dbReference type="EMBL" id="MBA2226426.1"/>
    </source>
</evidence>
<dbReference type="Proteomes" id="UP000542342">
    <property type="component" value="Unassembled WGS sequence"/>
</dbReference>
<protein>
    <submittedName>
        <fullName evidence="1">Uncharacterized protein</fullName>
    </submittedName>
</protein>
<comment type="caution">
    <text evidence="1">The sequence shown here is derived from an EMBL/GenBank/DDBJ whole genome shotgun (WGS) entry which is preliminary data.</text>
</comment>
<accession>A0A7V8VEF1</accession>
<gene>
    <name evidence="1" type="ORF">H0921_09670</name>
</gene>
<proteinExistence type="predicted"/>
<dbReference type="AlphaFoldDB" id="A0A7V8VEF1"/>
<keyword evidence="2" id="KW-1185">Reference proteome</keyword>
<evidence type="ECO:0000313" key="2">
    <source>
        <dbReference type="Proteomes" id="UP000542342"/>
    </source>
</evidence>
<name>A0A7V8VEF1_9BACT</name>
<reference evidence="1 2" key="1">
    <citation type="submission" date="2020-07" db="EMBL/GenBank/DDBJ databases">
        <title>Thermogemmata thermophila gen. nov., sp. nov., a novel moderate thermophilic planctomycete from a Kamchatka hot spring.</title>
        <authorList>
            <person name="Elcheninov A.G."/>
            <person name="Podosokorskaya O.A."/>
            <person name="Kovaleva O.L."/>
            <person name="Novikov A."/>
            <person name="Bonch-Osmolovskaya E.A."/>
            <person name="Toshchakov S.V."/>
            <person name="Kublanov I.V."/>
        </authorList>
    </citation>
    <scope>NUCLEOTIDE SEQUENCE [LARGE SCALE GENOMIC DNA]</scope>
    <source>
        <strain evidence="1 2">2918</strain>
    </source>
</reference>